<organism evidence="3 4">
    <name type="scientific">Orchesella dallaii</name>
    <dbReference type="NCBI Taxonomy" id="48710"/>
    <lineage>
        <taxon>Eukaryota</taxon>
        <taxon>Metazoa</taxon>
        <taxon>Ecdysozoa</taxon>
        <taxon>Arthropoda</taxon>
        <taxon>Hexapoda</taxon>
        <taxon>Collembola</taxon>
        <taxon>Entomobryomorpha</taxon>
        <taxon>Entomobryoidea</taxon>
        <taxon>Orchesellidae</taxon>
        <taxon>Orchesellinae</taxon>
        <taxon>Orchesella</taxon>
    </lineage>
</organism>
<sequence>MDRSTVNKLQHQYWVTKQTVYRKLGKKDDECIVASDAELDAKLELFKSIRQTSSAMNKLLDRYQERICYLAHEQNAMGRFMKEFGKSDKSAAGKMMIQMGKSLIYCSQQEIGLRPPLLRLYQEVETFRNRAVEDTWETVHHMEKNRTEYRAALNWMKNVSQELDPDMNKQMDKFRNVQTHVKGSKAQFDKLKLACLQKIDLLAAARCNMFSHALIQYQNAMQKITAKNAKIFNTLAVTCQGYQHYEFSVVKELAEPATKLAEETGSKGKELTDQILFDFNDELEDESKVKDNVPKEDSDRNKPSSDMDLLDPTNASQLLENLLGGPMDMSPETESARDALDLGLGLCGSVDGKEKESGGGSSSGAATGSLINVGSFKSQGSKRDKDKDKDGKEKDVMDLLCSEDFESIPFETESDTLLLLNEISSAAPLLSMQTDEPLIPNLENTTPKPSSSILNSLNVLKPSSSTTSSSTFMPSHLLDLGNLNFDTSGELDLLSLSLDTSTPLANAPASQAEHQTPAANTNSNNSVKSWYDLFADLDPIGNPDSINKKSEDGKESDSRYC</sequence>
<dbReference type="Proteomes" id="UP001642540">
    <property type="component" value="Unassembled WGS sequence"/>
</dbReference>
<dbReference type="InterPro" id="IPR024114">
    <property type="entry name" value="Islet_autoAg_Ica1/Ica1-like"/>
</dbReference>
<feature type="region of interest" description="Disordered" evidence="1">
    <location>
        <begin position="286"/>
        <end position="311"/>
    </location>
</feature>
<gene>
    <name evidence="3" type="ORF">ODALV1_LOCUS9476</name>
</gene>
<dbReference type="SMART" id="SM01015">
    <property type="entry name" value="Arfaptin"/>
    <property type="match status" value="1"/>
</dbReference>
<dbReference type="InterPro" id="IPR027267">
    <property type="entry name" value="AH/BAR_dom_sf"/>
</dbReference>
<comment type="caution">
    <text evidence="3">The sequence shown here is derived from an EMBL/GenBank/DDBJ whole genome shotgun (WGS) entry which is preliminary data.</text>
</comment>
<evidence type="ECO:0000313" key="3">
    <source>
        <dbReference type="EMBL" id="CAL8096874.1"/>
    </source>
</evidence>
<keyword evidence="4" id="KW-1185">Reference proteome</keyword>
<dbReference type="InterPro" id="IPR010504">
    <property type="entry name" value="AH_dom"/>
</dbReference>
<dbReference type="SUPFAM" id="SSF103657">
    <property type="entry name" value="BAR/IMD domain-like"/>
    <property type="match status" value="1"/>
</dbReference>
<feature type="domain" description="AH" evidence="2">
    <location>
        <begin position="34"/>
        <end position="237"/>
    </location>
</feature>
<feature type="compositionally biased region" description="Basic and acidic residues" evidence="1">
    <location>
        <begin position="546"/>
        <end position="561"/>
    </location>
</feature>
<feature type="compositionally biased region" description="Polar residues" evidence="1">
    <location>
        <begin position="508"/>
        <end position="524"/>
    </location>
</feature>
<dbReference type="EMBL" id="CAXLJM020000028">
    <property type="protein sequence ID" value="CAL8096874.1"/>
    <property type="molecule type" value="Genomic_DNA"/>
</dbReference>
<dbReference type="InterPro" id="IPR006723">
    <property type="entry name" value="Islet_autoAg_Ica1_C"/>
</dbReference>
<dbReference type="PROSITE" id="PS50870">
    <property type="entry name" value="AH"/>
    <property type="match status" value="1"/>
</dbReference>
<feature type="compositionally biased region" description="Polar residues" evidence="1">
    <location>
        <begin position="370"/>
        <end position="379"/>
    </location>
</feature>
<protein>
    <recommendedName>
        <fullName evidence="2">AH domain-containing protein</fullName>
    </recommendedName>
</protein>
<feature type="region of interest" description="Disordered" evidence="1">
    <location>
        <begin position="351"/>
        <end position="393"/>
    </location>
</feature>
<dbReference type="Pfam" id="PF04629">
    <property type="entry name" value="ICA69"/>
    <property type="match status" value="1"/>
</dbReference>
<evidence type="ECO:0000259" key="2">
    <source>
        <dbReference type="PROSITE" id="PS50870"/>
    </source>
</evidence>
<dbReference type="PANTHER" id="PTHR10164">
    <property type="entry name" value="ISLET CELL AUTOANTIGEN 1"/>
    <property type="match status" value="1"/>
</dbReference>
<accession>A0ABP1QHU4</accession>
<dbReference type="PANTHER" id="PTHR10164:SF4">
    <property type="entry name" value="GH23156P"/>
    <property type="match status" value="1"/>
</dbReference>
<feature type="compositionally biased region" description="Basic and acidic residues" evidence="1">
    <location>
        <begin position="381"/>
        <end position="393"/>
    </location>
</feature>
<dbReference type="Gene3D" id="1.20.1270.60">
    <property type="entry name" value="Arfaptin homology (AH) domain/BAR domain"/>
    <property type="match status" value="1"/>
</dbReference>
<feature type="region of interest" description="Disordered" evidence="1">
    <location>
        <begin position="540"/>
        <end position="561"/>
    </location>
</feature>
<proteinExistence type="predicted"/>
<feature type="region of interest" description="Disordered" evidence="1">
    <location>
        <begin position="504"/>
        <end position="524"/>
    </location>
</feature>
<dbReference type="SMART" id="SM01237">
    <property type="entry name" value="ICA69"/>
    <property type="match status" value="1"/>
</dbReference>
<evidence type="ECO:0000256" key="1">
    <source>
        <dbReference type="SAM" id="MobiDB-lite"/>
    </source>
</evidence>
<name>A0ABP1QHU4_9HEXA</name>
<evidence type="ECO:0000313" key="4">
    <source>
        <dbReference type="Proteomes" id="UP001642540"/>
    </source>
</evidence>
<reference evidence="3 4" key="1">
    <citation type="submission" date="2024-08" db="EMBL/GenBank/DDBJ databases">
        <authorList>
            <person name="Cucini C."/>
            <person name="Frati F."/>
        </authorList>
    </citation>
    <scope>NUCLEOTIDE SEQUENCE [LARGE SCALE GENOMIC DNA]</scope>
</reference>
<feature type="compositionally biased region" description="Basic and acidic residues" evidence="1">
    <location>
        <begin position="286"/>
        <end position="305"/>
    </location>
</feature>
<dbReference type="Pfam" id="PF06456">
    <property type="entry name" value="Arfaptin"/>
    <property type="match status" value="1"/>
</dbReference>